<name>A0AAV2QNB0_MEGNR</name>
<dbReference type="InterPro" id="IPR003323">
    <property type="entry name" value="OTU_dom"/>
</dbReference>
<keyword evidence="3" id="KW-1185">Reference proteome</keyword>
<proteinExistence type="predicted"/>
<dbReference type="GO" id="GO:0004843">
    <property type="term" value="F:cysteine-type deubiquitinase activity"/>
    <property type="evidence" value="ECO:0007669"/>
    <property type="project" value="TreeGrafter"/>
</dbReference>
<sequence length="315" mass="36975">MAKKGGFLPTFLVKGQNQPLMCKIMILKNYMVWNLPEKLFLTQMEHTKVRSLTLEYMESYKEDFAPFLDVPLDHHIYNMSDVREWGGHPEIVAMSRLFKVDFLLYQEVGKLPYKATDHGFERKIMLYFNNSNHYDCILSKEEAVLRGFCQSLIYETLYQNVFKLPNISHAVERMLHEKEYSDLRRDSANSADLKELNDLVEKVLGTNLSHDEDKSFYIQEDKLHLYAQPEYYCWPEGPAKGCRTSDSAAVKGVWRRVRDNAWESIQGENKMIYYGKRKFQGSNSLLIKKNPYVPDQNIAECLVECCLYFFQISFI</sequence>
<dbReference type="EMBL" id="CAXKWB010007785">
    <property type="protein sequence ID" value="CAL4088395.1"/>
    <property type="molecule type" value="Genomic_DNA"/>
</dbReference>
<organism evidence="2 3">
    <name type="scientific">Meganyctiphanes norvegica</name>
    <name type="common">Northern krill</name>
    <name type="synonym">Thysanopoda norvegica</name>
    <dbReference type="NCBI Taxonomy" id="48144"/>
    <lineage>
        <taxon>Eukaryota</taxon>
        <taxon>Metazoa</taxon>
        <taxon>Ecdysozoa</taxon>
        <taxon>Arthropoda</taxon>
        <taxon>Crustacea</taxon>
        <taxon>Multicrustacea</taxon>
        <taxon>Malacostraca</taxon>
        <taxon>Eumalacostraca</taxon>
        <taxon>Eucarida</taxon>
        <taxon>Euphausiacea</taxon>
        <taxon>Euphausiidae</taxon>
        <taxon>Meganyctiphanes</taxon>
    </lineage>
</organism>
<comment type="caution">
    <text evidence="2">The sequence shown here is derived from an EMBL/GenBank/DDBJ whole genome shotgun (WGS) entry which is preliminary data.</text>
</comment>
<dbReference type="GO" id="GO:0061578">
    <property type="term" value="F:K63-linked deubiquitinase activity"/>
    <property type="evidence" value="ECO:0007669"/>
    <property type="project" value="TreeGrafter"/>
</dbReference>
<reference evidence="2 3" key="1">
    <citation type="submission" date="2024-05" db="EMBL/GenBank/DDBJ databases">
        <authorList>
            <person name="Wallberg A."/>
        </authorList>
    </citation>
    <scope>NUCLEOTIDE SEQUENCE [LARGE SCALE GENOMIC DNA]</scope>
</reference>
<dbReference type="InterPro" id="IPR038765">
    <property type="entry name" value="Papain-like_cys_pep_sf"/>
</dbReference>
<dbReference type="SUPFAM" id="SSF54001">
    <property type="entry name" value="Cysteine proteinases"/>
    <property type="match status" value="1"/>
</dbReference>
<dbReference type="GO" id="GO:0016579">
    <property type="term" value="P:protein deubiquitination"/>
    <property type="evidence" value="ECO:0007669"/>
    <property type="project" value="TreeGrafter"/>
</dbReference>
<feature type="non-terminal residue" evidence="2">
    <location>
        <position position="315"/>
    </location>
</feature>
<dbReference type="Gene3D" id="3.90.70.80">
    <property type="match status" value="1"/>
</dbReference>
<dbReference type="Proteomes" id="UP001497623">
    <property type="component" value="Unassembled WGS sequence"/>
</dbReference>
<evidence type="ECO:0000313" key="2">
    <source>
        <dbReference type="EMBL" id="CAL4088395.1"/>
    </source>
</evidence>
<dbReference type="PANTHER" id="PTHR12419">
    <property type="entry name" value="OTU DOMAIN CONTAINING PROTEIN"/>
    <property type="match status" value="1"/>
</dbReference>
<gene>
    <name evidence="2" type="ORF">MNOR_LOCUS13543</name>
</gene>
<dbReference type="AlphaFoldDB" id="A0AAV2QNB0"/>
<protein>
    <recommendedName>
        <fullName evidence="1">OTU domain-containing protein</fullName>
    </recommendedName>
</protein>
<dbReference type="PANTHER" id="PTHR12419:SF115">
    <property type="entry name" value="PROTEIN OVARIAN TUMOR LOCUS-RELATED"/>
    <property type="match status" value="1"/>
</dbReference>
<dbReference type="InterPro" id="IPR050704">
    <property type="entry name" value="Peptidase_C85-like"/>
</dbReference>
<evidence type="ECO:0000313" key="3">
    <source>
        <dbReference type="Proteomes" id="UP001497623"/>
    </source>
</evidence>
<dbReference type="Pfam" id="PF02338">
    <property type="entry name" value="OTU"/>
    <property type="match status" value="1"/>
</dbReference>
<dbReference type="PROSITE" id="PS50802">
    <property type="entry name" value="OTU"/>
    <property type="match status" value="1"/>
</dbReference>
<feature type="domain" description="OTU" evidence="1">
    <location>
        <begin position="39"/>
        <end position="140"/>
    </location>
</feature>
<evidence type="ECO:0000259" key="1">
    <source>
        <dbReference type="PROSITE" id="PS50802"/>
    </source>
</evidence>
<accession>A0AAV2QNB0</accession>